<dbReference type="EMBL" id="BMNT01000001">
    <property type="protein sequence ID" value="GGK61659.1"/>
    <property type="molecule type" value="Genomic_DNA"/>
</dbReference>
<keyword evidence="2" id="KW-1185">Reference proteome</keyword>
<sequence length="113" mass="12327">MSIYATFLALDGDDQPSPLVYRGSHINPTSDDPRGGALLMCGIPDHCHPDARGSIDDPGRPVEFLRLFAKEDPATYQGQAQGEATLVLDLAQVTELRDTLTWWIDSRTGDVDA</sequence>
<comment type="caution">
    <text evidence="1">The sequence shown here is derived from an EMBL/GenBank/DDBJ whole genome shotgun (WGS) entry which is preliminary data.</text>
</comment>
<dbReference type="RefSeq" id="WP_189160902.1">
    <property type="nucleotide sequence ID" value="NZ_BMNT01000001.1"/>
</dbReference>
<protein>
    <submittedName>
        <fullName evidence="1">Uncharacterized protein</fullName>
    </submittedName>
</protein>
<name>A0A917QQ80_9ACTN</name>
<proteinExistence type="predicted"/>
<evidence type="ECO:0000313" key="1">
    <source>
        <dbReference type="EMBL" id="GGK61659.1"/>
    </source>
</evidence>
<accession>A0A917QQ80</accession>
<dbReference type="AlphaFoldDB" id="A0A917QQ80"/>
<organism evidence="1 2">
    <name type="scientific">Sphaerisporangium melleum</name>
    <dbReference type="NCBI Taxonomy" id="321316"/>
    <lineage>
        <taxon>Bacteria</taxon>
        <taxon>Bacillati</taxon>
        <taxon>Actinomycetota</taxon>
        <taxon>Actinomycetes</taxon>
        <taxon>Streptosporangiales</taxon>
        <taxon>Streptosporangiaceae</taxon>
        <taxon>Sphaerisporangium</taxon>
    </lineage>
</organism>
<reference evidence="1" key="2">
    <citation type="submission" date="2020-09" db="EMBL/GenBank/DDBJ databases">
        <authorList>
            <person name="Sun Q."/>
            <person name="Ohkuma M."/>
        </authorList>
    </citation>
    <scope>NUCLEOTIDE SEQUENCE</scope>
    <source>
        <strain evidence="1">JCM 13064</strain>
    </source>
</reference>
<reference evidence="1" key="1">
    <citation type="journal article" date="2014" name="Int. J. Syst. Evol. Microbiol.">
        <title>Complete genome sequence of Corynebacterium casei LMG S-19264T (=DSM 44701T), isolated from a smear-ripened cheese.</title>
        <authorList>
            <consortium name="US DOE Joint Genome Institute (JGI-PGF)"/>
            <person name="Walter F."/>
            <person name="Albersmeier A."/>
            <person name="Kalinowski J."/>
            <person name="Ruckert C."/>
        </authorList>
    </citation>
    <scope>NUCLEOTIDE SEQUENCE</scope>
    <source>
        <strain evidence="1">JCM 13064</strain>
    </source>
</reference>
<dbReference type="Proteomes" id="UP000645217">
    <property type="component" value="Unassembled WGS sequence"/>
</dbReference>
<evidence type="ECO:0000313" key="2">
    <source>
        <dbReference type="Proteomes" id="UP000645217"/>
    </source>
</evidence>
<gene>
    <name evidence="1" type="ORF">GCM10007964_00990</name>
</gene>